<evidence type="ECO:0000313" key="4">
    <source>
        <dbReference type="EMBL" id="RKP06562.1"/>
    </source>
</evidence>
<dbReference type="GO" id="GO:1990644">
    <property type="term" value="F:microtubule site clamp"/>
    <property type="evidence" value="ECO:0007669"/>
    <property type="project" value="TreeGrafter"/>
</dbReference>
<dbReference type="Pfam" id="PF12539">
    <property type="entry name" value="Csm1"/>
    <property type="match status" value="1"/>
</dbReference>
<evidence type="ECO:0000313" key="5">
    <source>
        <dbReference type="Proteomes" id="UP000271241"/>
    </source>
</evidence>
<dbReference type="InterPro" id="IPR040349">
    <property type="entry name" value="Csm1/Pcs1"/>
</dbReference>
<dbReference type="EMBL" id="KZ992859">
    <property type="protein sequence ID" value="RKP06562.1"/>
    <property type="molecule type" value="Genomic_DNA"/>
</dbReference>
<dbReference type="PANTHER" id="PTHR28006:SF1">
    <property type="entry name" value="MONOPOLIN COMPLEX SUBUNIT CSM1"/>
    <property type="match status" value="1"/>
</dbReference>
<feature type="region of interest" description="Disordered" evidence="2">
    <location>
        <begin position="1"/>
        <end position="37"/>
    </location>
</feature>
<organism evidence="4 5">
    <name type="scientific">Thamnocephalis sphaerospora</name>
    <dbReference type="NCBI Taxonomy" id="78915"/>
    <lineage>
        <taxon>Eukaryota</taxon>
        <taxon>Fungi</taxon>
        <taxon>Fungi incertae sedis</taxon>
        <taxon>Zoopagomycota</taxon>
        <taxon>Zoopagomycotina</taxon>
        <taxon>Zoopagomycetes</taxon>
        <taxon>Zoopagales</taxon>
        <taxon>Sigmoideomycetaceae</taxon>
        <taxon>Thamnocephalis</taxon>
    </lineage>
</organism>
<dbReference type="GO" id="GO:0033551">
    <property type="term" value="C:monopolin complex"/>
    <property type="evidence" value="ECO:0007669"/>
    <property type="project" value="InterPro"/>
</dbReference>
<dbReference type="STRING" id="78915.A0A4P9XL92"/>
<feature type="coiled-coil region" evidence="1">
    <location>
        <begin position="116"/>
        <end position="236"/>
    </location>
</feature>
<dbReference type="Gene3D" id="3.90.1150.80">
    <property type="match status" value="1"/>
</dbReference>
<dbReference type="GO" id="GO:0051315">
    <property type="term" value="P:attachment of mitotic spindle microtubules to kinetochore"/>
    <property type="evidence" value="ECO:0007669"/>
    <property type="project" value="TreeGrafter"/>
</dbReference>
<dbReference type="InterPro" id="IPR020981">
    <property type="entry name" value="Csm1/Pcs1_C"/>
</dbReference>
<sequence length="348" mass="38982">MFAPAQPAFDASQDAVVPPSPGRLVQPPAKRARGTMSTQSVVDAAFNGDMLPTSSYAAARMRALTSRRPGPNDERLSQGAADEIDDMPPVAASANSDDERGQLDTDPEQPWQSLGLEELQRAYEKVRQQYATLRRLRETEAEASLARYKESTSRQLRASAEQARQLANENEQLKKKQCALAATSEQLEQLQGENGQLKKELATERAEIADKWATKVHELETELSAVNAREHELKAQVKDQSAESMNMYSRLSGLIINHCDVDDQSGTVSYECTQSGRNGTVRYRLEMIEDQGDISFTPLIDAEREPEAWSLLQEYMREGFTFTQDNASMFYWRMADCLNKPIRPNPES</sequence>
<evidence type="ECO:0000256" key="1">
    <source>
        <dbReference type="SAM" id="Coils"/>
    </source>
</evidence>
<evidence type="ECO:0000259" key="3">
    <source>
        <dbReference type="Pfam" id="PF12539"/>
    </source>
</evidence>
<reference evidence="5" key="1">
    <citation type="journal article" date="2018" name="Nat. Microbiol.">
        <title>Leveraging single-cell genomics to expand the fungal tree of life.</title>
        <authorList>
            <person name="Ahrendt S.R."/>
            <person name="Quandt C.A."/>
            <person name="Ciobanu D."/>
            <person name="Clum A."/>
            <person name="Salamov A."/>
            <person name="Andreopoulos B."/>
            <person name="Cheng J.F."/>
            <person name="Woyke T."/>
            <person name="Pelin A."/>
            <person name="Henrissat B."/>
            <person name="Reynolds N.K."/>
            <person name="Benny G.L."/>
            <person name="Smith M.E."/>
            <person name="James T.Y."/>
            <person name="Grigoriev I.V."/>
        </authorList>
    </citation>
    <scope>NUCLEOTIDE SEQUENCE [LARGE SCALE GENOMIC DNA]</scope>
    <source>
        <strain evidence="5">RSA 1356</strain>
    </source>
</reference>
<dbReference type="GO" id="GO:0045144">
    <property type="term" value="P:meiotic sister chromatid segregation"/>
    <property type="evidence" value="ECO:0007669"/>
    <property type="project" value="TreeGrafter"/>
</dbReference>
<proteinExistence type="predicted"/>
<dbReference type="PANTHER" id="PTHR28006">
    <property type="entry name" value="MONOPOLIN COMPLEX SUBUNIT CSM1"/>
    <property type="match status" value="1"/>
</dbReference>
<gene>
    <name evidence="4" type="ORF">THASP1DRAFT_25145</name>
</gene>
<dbReference type="GO" id="GO:0072686">
    <property type="term" value="C:mitotic spindle"/>
    <property type="evidence" value="ECO:0007669"/>
    <property type="project" value="TreeGrafter"/>
</dbReference>
<accession>A0A4P9XL92</accession>
<dbReference type="CDD" id="cd23787">
    <property type="entry name" value="RWD_CSM1"/>
    <property type="match status" value="1"/>
</dbReference>
<feature type="domain" description="Monopolin complex subunit Csm1/Pcs1 C-terminal" evidence="3">
    <location>
        <begin position="246"/>
        <end position="324"/>
    </location>
</feature>
<dbReference type="GO" id="GO:0005730">
    <property type="term" value="C:nucleolus"/>
    <property type="evidence" value="ECO:0007669"/>
    <property type="project" value="TreeGrafter"/>
</dbReference>
<feature type="region of interest" description="Disordered" evidence="2">
    <location>
        <begin position="64"/>
        <end position="109"/>
    </location>
</feature>
<dbReference type="AlphaFoldDB" id="A0A4P9XL92"/>
<dbReference type="GO" id="GO:0034506">
    <property type="term" value="C:chromosome, centromeric core domain"/>
    <property type="evidence" value="ECO:0007669"/>
    <property type="project" value="TreeGrafter"/>
</dbReference>
<evidence type="ECO:0000256" key="2">
    <source>
        <dbReference type="SAM" id="MobiDB-lite"/>
    </source>
</evidence>
<keyword evidence="1" id="KW-0175">Coiled coil</keyword>
<keyword evidence="5" id="KW-1185">Reference proteome</keyword>
<dbReference type="OrthoDB" id="2431049at2759"/>
<dbReference type="Proteomes" id="UP000271241">
    <property type="component" value="Unassembled WGS sequence"/>
</dbReference>
<name>A0A4P9XL92_9FUNG</name>
<protein>
    <recommendedName>
        <fullName evidence="3">Monopolin complex subunit Csm1/Pcs1 C-terminal domain-containing protein</fullName>
    </recommendedName>
</protein>
<dbReference type="InterPro" id="IPR038608">
    <property type="entry name" value="Csm1/Pcs1_C_sf"/>
</dbReference>